<reference evidence="1 2" key="1">
    <citation type="submission" date="2017-12" db="EMBL/GenBank/DDBJ databases">
        <title>Complete genome sequence and characterization of bacteriophage phiP4-3 infecting Proteus pennea.</title>
        <authorList>
            <person name="He Y."/>
            <person name="Yang H."/>
        </authorList>
    </citation>
    <scope>NUCLEOTIDE SEQUENCE [LARGE SCALE GENOMIC DNA]</scope>
</reference>
<dbReference type="Proteomes" id="UP000240538">
    <property type="component" value="Segment"/>
</dbReference>
<accession>A0A2I6PFB1</accession>
<organism evidence="1 2">
    <name type="scientific">Proteus phage phiP4-3</name>
    <dbReference type="NCBI Taxonomy" id="2065203"/>
    <lineage>
        <taxon>Viruses</taxon>
        <taxon>Duplodnaviria</taxon>
        <taxon>Heunggongvirae</taxon>
        <taxon>Uroviricota</taxon>
        <taxon>Caudoviricetes</taxon>
        <taxon>Pantevenvirales</taxon>
        <taxon>Straboviridae</taxon>
        <taxon>Bragavirus</taxon>
        <taxon>Bragavirus p43</taxon>
    </lineage>
</organism>
<gene>
    <name evidence="1" type="ORF">phiP43_051</name>
</gene>
<dbReference type="EMBL" id="MG696114">
    <property type="protein sequence ID" value="AUM58409.1"/>
    <property type="molecule type" value="Genomic_DNA"/>
</dbReference>
<protein>
    <submittedName>
        <fullName evidence="1">Uncharacterized protein</fullName>
    </submittedName>
</protein>
<name>A0A2I6PFB1_9CAUD</name>
<sequence length="86" mass="10018">MCNVYKVPKQLSISDMAQGVISMCSDYASTDEAIVYQVNRIFKTLFKSDVEWDISCRLGIFKLTLWLKIEDDTHLIHSEEYDIHAR</sequence>
<evidence type="ECO:0000313" key="2">
    <source>
        <dbReference type="Proteomes" id="UP000240538"/>
    </source>
</evidence>
<proteinExistence type="predicted"/>
<keyword evidence="2" id="KW-1185">Reference proteome</keyword>
<evidence type="ECO:0000313" key="1">
    <source>
        <dbReference type="EMBL" id="AUM58409.1"/>
    </source>
</evidence>